<sequence length="162" mass="17891">MTNDDNPMNQIDTSAEQTENAVIPTIQEVLSEHAEGRAVQGELPAALRESPKQKSPAQWAYERIILYIQNFEKQLDNNQEVGMGFTGGDAGVIKIEGLGFFDPDLITFYGRDGTGAKTQLVQHVSQLNVMLRASPKELDQAEPNRIGFKLAEALEREDDATS</sequence>
<organism evidence="2 3">
    <name type="scientific">Cognatiyoonia sediminum</name>
    <dbReference type="NCBI Taxonomy" id="1508389"/>
    <lineage>
        <taxon>Bacteria</taxon>
        <taxon>Pseudomonadati</taxon>
        <taxon>Pseudomonadota</taxon>
        <taxon>Alphaproteobacteria</taxon>
        <taxon>Rhodobacterales</taxon>
        <taxon>Paracoccaceae</taxon>
        <taxon>Cognatiyoonia</taxon>
    </lineage>
</organism>
<reference evidence="2 3" key="1">
    <citation type="submission" date="2016-11" db="EMBL/GenBank/DDBJ databases">
        <authorList>
            <person name="Jaros S."/>
            <person name="Januszkiewicz K."/>
            <person name="Wedrychowicz H."/>
        </authorList>
    </citation>
    <scope>NUCLEOTIDE SEQUENCE [LARGE SCALE GENOMIC DNA]</scope>
    <source>
        <strain evidence="2 3">DSM 28715</strain>
    </source>
</reference>
<proteinExistence type="predicted"/>
<dbReference type="AlphaFoldDB" id="A0A1M5PVG4"/>
<dbReference type="RefSeq" id="WP_242649035.1">
    <property type="nucleotide sequence ID" value="NZ_FQXB01000002.1"/>
</dbReference>
<gene>
    <name evidence="2" type="ORF">SAMN05444003_1885</name>
</gene>
<accession>A0A1M5PVG4</accession>
<dbReference type="EMBL" id="FQXB01000002">
    <property type="protein sequence ID" value="SHH06027.1"/>
    <property type="molecule type" value="Genomic_DNA"/>
</dbReference>
<dbReference type="InterPro" id="IPR046171">
    <property type="entry name" value="DUF6173"/>
</dbReference>
<evidence type="ECO:0000313" key="2">
    <source>
        <dbReference type="EMBL" id="SHH06027.1"/>
    </source>
</evidence>
<keyword evidence="3" id="KW-1185">Reference proteome</keyword>
<feature type="region of interest" description="Disordered" evidence="1">
    <location>
        <begin position="1"/>
        <end position="20"/>
    </location>
</feature>
<dbReference type="Pfam" id="PF19670">
    <property type="entry name" value="DUF6173"/>
    <property type="match status" value="1"/>
</dbReference>
<name>A0A1M5PVG4_9RHOB</name>
<dbReference type="Proteomes" id="UP000184074">
    <property type="component" value="Unassembled WGS sequence"/>
</dbReference>
<evidence type="ECO:0000313" key="3">
    <source>
        <dbReference type="Proteomes" id="UP000184074"/>
    </source>
</evidence>
<dbReference type="STRING" id="1508389.SAMN05444003_1885"/>
<evidence type="ECO:0000256" key="1">
    <source>
        <dbReference type="SAM" id="MobiDB-lite"/>
    </source>
</evidence>
<protein>
    <submittedName>
        <fullName evidence="2">Uncharacterized protein</fullName>
    </submittedName>
</protein>